<dbReference type="Proteomes" id="UP001432322">
    <property type="component" value="Unassembled WGS sequence"/>
</dbReference>
<dbReference type="EMBL" id="BTSY01000001">
    <property type="protein sequence ID" value="GMT11316.1"/>
    <property type="molecule type" value="Genomic_DNA"/>
</dbReference>
<dbReference type="PROSITE" id="PS50181">
    <property type="entry name" value="FBOX"/>
    <property type="match status" value="1"/>
</dbReference>
<accession>A0AAV5UXS6</accession>
<dbReference type="InterPro" id="IPR036047">
    <property type="entry name" value="F-box-like_dom_sf"/>
</dbReference>
<comment type="caution">
    <text evidence="2">The sequence shown here is derived from an EMBL/GenBank/DDBJ whole genome shotgun (WGS) entry which is preliminary data.</text>
</comment>
<evidence type="ECO:0000259" key="1">
    <source>
        <dbReference type="PROSITE" id="PS50181"/>
    </source>
</evidence>
<gene>
    <name evidence="2" type="ORF">PFISCL1PPCAC_2613</name>
</gene>
<dbReference type="InterPro" id="IPR001810">
    <property type="entry name" value="F-box_dom"/>
</dbReference>
<reference evidence="2" key="1">
    <citation type="submission" date="2023-10" db="EMBL/GenBank/DDBJ databases">
        <title>Genome assembly of Pristionchus species.</title>
        <authorList>
            <person name="Yoshida K."/>
            <person name="Sommer R.J."/>
        </authorList>
    </citation>
    <scope>NUCLEOTIDE SEQUENCE</scope>
    <source>
        <strain evidence="2">RS5133</strain>
    </source>
</reference>
<organism evidence="2 3">
    <name type="scientific">Pristionchus fissidentatus</name>
    <dbReference type="NCBI Taxonomy" id="1538716"/>
    <lineage>
        <taxon>Eukaryota</taxon>
        <taxon>Metazoa</taxon>
        <taxon>Ecdysozoa</taxon>
        <taxon>Nematoda</taxon>
        <taxon>Chromadorea</taxon>
        <taxon>Rhabditida</taxon>
        <taxon>Rhabditina</taxon>
        <taxon>Diplogasteromorpha</taxon>
        <taxon>Diplogasteroidea</taxon>
        <taxon>Neodiplogasteridae</taxon>
        <taxon>Pristionchus</taxon>
    </lineage>
</organism>
<proteinExistence type="predicted"/>
<evidence type="ECO:0000313" key="2">
    <source>
        <dbReference type="EMBL" id="GMT11316.1"/>
    </source>
</evidence>
<feature type="non-terminal residue" evidence="2">
    <location>
        <position position="1"/>
    </location>
</feature>
<feature type="domain" description="F-box" evidence="1">
    <location>
        <begin position="1"/>
        <end position="45"/>
    </location>
</feature>
<name>A0AAV5UXS6_9BILA</name>
<sequence>DFLSNLPDDCRFEIFHFLDRENLDVMKRVSRNFYDFLSQSFFEKVKEEADELIISENYSRHAFHMIMKGREKHISYRMNHPSVNKRARNQK</sequence>
<dbReference type="SUPFAM" id="SSF81383">
    <property type="entry name" value="F-box domain"/>
    <property type="match status" value="1"/>
</dbReference>
<dbReference type="Pfam" id="PF00646">
    <property type="entry name" value="F-box"/>
    <property type="match status" value="1"/>
</dbReference>
<protein>
    <recommendedName>
        <fullName evidence="1">F-box domain-containing protein</fullName>
    </recommendedName>
</protein>
<feature type="non-terminal residue" evidence="2">
    <location>
        <position position="91"/>
    </location>
</feature>
<dbReference type="AlphaFoldDB" id="A0AAV5UXS6"/>
<evidence type="ECO:0000313" key="3">
    <source>
        <dbReference type="Proteomes" id="UP001432322"/>
    </source>
</evidence>
<keyword evidence="3" id="KW-1185">Reference proteome</keyword>
<dbReference type="Gene3D" id="1.20.1280.50">
    <property type="match status" value="1"/>
</dbReference>